<dbReference type="EMBL" id="BGZK01001021">
    <property type="protein sequence ID" value="GBP68716.1"/>
    <property type="molecule type" value="Genomic_DNA"/>
</dbReference>
<proteinExistence type="predicted"/>
<dbReference type="Proteomes" id="UP000299102">
    <property type="component" value="Unassembled WGS sequence"/>
</dbReference>
<evidence type="ECO:0000313" key="2">
    <source>
        <dbReference type="EMBL" id="GBP68716.1"/>
    </source>
</evidence>
<protein>
    <submittedName>
        <fullName evidence="2">Uncharacterized protein</fullName>
    </submittedName>
</protein>
<evidence type="ECO:0000256" key="1">
    <source>
        <dbReference type="SAM" id="MobiDB-lite"/>
    </source>
</evidence>
<dbReference type="AlphaFoldDB" id="A0A4C1XYN5"/>
<name>A0A4C1XYN5_EUMVA</name>
<gene>
    <name evidence="2" type="ORF">EVAR_75330_1</name>
</gene>
<evidence type="ECO:0000313" key="3">
    <source>
        <dbReference type="Proteomes" id="UP000299102"/>
    </source>
</evidence>
<sequence length="136" mass="14709">MTHGYAALENYAYYSTLCAWGKTNLLLALEISQDQRTAPAPDGSHHTARRRTEGQGASGKYRRVLAIDSGKRAMDSPGSPMVARPLGSSSLLIKMSAVLATPHATADAFSLETGQRVHEHLATLRPRPAPRVRPAF</sequence>
<comment type="caution">
    <text evidence="2">The sequence shown here is derived from an EMBL/GenBank/DDBJ whole genome shotgun (WGS) entry which is preliminary data.</text>
</comment>
<reference evidence="2 3" key="1">
    <citation type="journal article" date="2019" name="Commun. Biol.">
        <title>The bagworm genome reveals a unique fibroin gene that provides high tensile strength.</title>
        <authorList>
            <person name="Kono N."/>
            <person name="Nakamura H."/>
            <person name="Ohtoshi R."/>
            <person name="Tomita M."/>
            <person name="Numata K."/>
            <person name="Arakawa K."/>
        </authorList>
    </citation>
    <scope>NUCLEOTIDE SEQUENCE [LARGE SCALE GENOMIC DNA]</scope>
</reference>
<organism evidence="2 3">
    <name type="scientific">Eumeta variegata</name>
    <name type="common">Bagworm moth</name>
    <name type="synonym">Eumeta japonica</name>
    <dbReference type="NCBI Taxonomy" id="151549"/>
    <lineage>
        <taxon>Eukaryota</taxon>
        <taxon>Metazoa</taxon>
        <taxon>Ecdysozoa</taxon>
        <taxon>Arthropoda</taxon>
        <taxon>Hexapoda</taxon>
        <taxon>Insecta</taxon>
        <taxon>Pterygota</taxon>
        <taxon>Neoptera</taxon>
        <taxon>Endopterygota</taxon>
        <taxon>Lepidoptera</taxon>
        <taxon>Glossata</taxon>
        <taxon>Ditrysia</taxon>
        <taxon>Tineoidea</taxon>
        <taxon>Psychidae</taxon>
        <taxon>Oiketicinae</taxon>
        <taxon>Eumeta</taxon>
    </lineage>
</organism>
<feature type="region of interest" description="Disordered" evidence="1">
    <location>
        <begin position="35"/>
        <end position="62"/>
    </location>
</feature>
<accession>A0A4C1XYN5</accession>
<keyword evidence="3" id="KW-1185">Reference proteome</keyword>